<evidence type="ECO:0000256" key="7">
    <source>
        <dbReference type="SAM" id="Phobius"/>
    </source>
</evidence>
<evidence type="ECO:0000256" key="4">
    <source>
        <dbReference type="ARBA" id="ARBA00023136"/>
    </source>
</evidence>
<dbReference type="GO" id="GO:0016409">
    <property type="term" value="F:palmitoyltransferase activity"/>
    <property type="evidence" value="ECO:0007669"/>
    <property type="project" value="TreeGrafter"/>
</dbReference>
<dbReference type="GO" id="GO:0005783">
    <property type="term" value="C:endoplasmic reticulum"/>
    <property type="evidence" value="ECO:0007669"/>
    <property type="project" value="TreeGrafter"/>
</dbReference>
<dbReference type="Pfam" id="PF03062">
    <property type="entry name" value="MBOAT"/>
    <property type="match status" value="1"/>
</dbReference>
<dbReference type="Proteomes" id="UP000014500">
    <property type="component" value="Unassembled WGS sequence"/>
</dbReference>
<evidence type="ECO:0000313" key="10">
    <source>
        <dbReference type="Proteomes" id="UP000014500"/>
    </source>
</evidence>
<comment type="subcellular location">
    <subcellularLocation>
        <location evidence="1">Membrane</location>
        <topology evidence="1">Multi-pass membrane protein</topology>
    </subcellularLocation>
</comment>
<keyword evidence="3 7" id="KW-1133">Transmembrane helix</keyword>
<evidence type="ECO:0000256" key="1">
    <source>
        <dbReference type="ARBA" id="ARBA00004141"/>
    </source>
</evidence>
<evidence type="ECO:0000256" key="5">
    <source>
        <dbReference type="ARBA" id="ARBA00038268"/>
    </source>
</evidence>
<dbReference type="PANTHER" id="PTHR13285:SF18">
    <property type="entry name" value="PROTEIN-CYSTEINE N-PALMITOYLTRANSFERASE RASP"/>
    <property type="match status" value="1"/>
</dbReference>
<name>T1IPU2_STRMM</name>
<dbReference type="EnsemblMetazoa" id="SMAR003047-RA">
    <property type="protein sequence ID" value="SMAR003047-PA"/>
    <property type="gene ID" value="SMAR003047"/>
</dbReference>
<feature type="signal peptide" evidence="8">
    <location>
        <begin position="1"/>
        <end position="18"/>
    </location>
</feature>
<keyword evidence="10" id="KW-1185">Reference proteome</keyword>
<keyword evidence="2 7" id="KW-0812">Transmembrane</keyword>
<accession>T1IPU2</accession>
<dbReference type="PANTHER" id="PTHR13285">
    <property type="entry name" value="ACYLTRANSFERASE"/>
    <property type="match status" value="1"/>
</dbReference>
<reference evidence="9" key="2">
    <citation type="submission" date="2015-02" db="UniProtKB">
        <authorList>
            <consortium name="EnsemblMetazoa"/>
        </authorList>
    </citation>
    <scope>IDENTIFICATION</scope>
</reference>
<evidence type="ECO:0000256" key="6">
    <source>
        <dbReference type="SAM" id="MobiDB-lite"/>
    </source>
</evidence>
<proteinExistence type="inferred from homology"/>
<evidence type="ECO:0000256" key="3">
    <source>
        <dbReference type="ARBA" id="ARBA00022989"/>
    </source>
</evidence>
<dbReference type="PhylomeDB" id="T1IPU2"/>
<dbReference type="InterPro" id="IPR051085">
    <property type="entry name" value="MB_O-acyltransferase"/>
</dbReference>
<feature type="compositionally biased region" description="Polar residues" evidence="6">
    <location>
        <begin position="172"/>
        <end position="190"/>
    </location>
</feature>
<dbReference type="AlphaFoldDB" id="T1IPU2"/>
<reference evidence="10" key="1">
    <citation type="submission" date="2011-05" db="EMBL/GenBank/DDBJ databases">
        <authorList>
            <person name="Richards S.R."/>
            <person name="Qu J."/>
            <person name="Jiang H."/>
            <person name="Jhangiani S.N."/>
            <person name="Agravi P."/>
            <person name="Goodspeed R."/>
            <person name="Gross S."/>
            <person name="Mandapat C."/>
            <person name="Jackson L."/>
            <person name="Mathew T."/>
            <person name="Pu L."/>
            <person name="Thornton R."/>
            <person name="Saada N."/>
            <person name="Wilczek-Boney K.B."/>
            <person name="Lee S."/>
            <person name="Kovar C."/>
            <person name="Wu Y."/>
            <person name="Scherer S.E."/>
            <person name="Worley K.C."/>
            <person name="Muzny D.M."/>
            <person name="Gibbs R."/>
        </authorList>
    </citation>
    <scope>NUCLEOTIDE SEQUENCE</scope>
    <source>
        <strain evidence="10">Brora</strain>
    </source>
</reference>
<dbReference type="STRING" id="126957.T1IPU2"/>
<protein>
    <submittedName>
        <fullName evidence="9">Uncharacterized protein</fullName>
    </submittedName>
</protein>
<keyword evidence="8" id="KW-0732">Signal</keyword>
<evidence type="ECO:0000256" key="8">
    <source>
        <dbReference type="SAM" id="SignalP"/>
    </source>
</evidence>
<feature type="region of interest" description="Disordered" evidence="6">
    <location>
        <begin position="160"/>
        <end position="190"/>
    </location>
</feature>
<feature type="transmembrane region" description="Helical" evidence="7">
    <location>
        <begin position="494"/>
        <end position="515"/>
    </location>
</feature>
<feature type="transmembrane region" description="Helical" evidence="7">
    <location>
        <begin position="315"/>
        <end position="334"/>
    </location>
</feature>
<feature type="chain" id="PRO_5004589844" evidence="8">
    <location>
        <begin position="19"/>
        <end position="528"/>
    </location>
</feature>
<dbReference type="InterPro" id="IPR004299">
    <property type="entry name" value="MBOAT_fam"/>
</dbReference>
<dbReference type="EMBL" id="JH431265">
    <property type="status" value="NOT_ANNOTATED_CDS"/>
    <property type="molecule type" value="Genomic_DNA"/>
</dbReference>
<evidence type="ECO:0000256" key="2">
    <source>
        <dbReference type="ARBA" id="ARBA00022692"/>
    </source>
</evidence>
<dbReference type="HOGENOM" id="CLU_516139_0_0_1"/>
<dbReference type="GO" id="GO:0016020">
    <property type="term" value="C:membrane"/>
    <property type="evidence" value="ECO:0007669"/>
    <property type="project" value="UniProtKB-SubCell"/>
</dbReference>
<evidence type="ECO:0000313" key="9">
    <source>
        <dbReference type="EnsemblMetazoa" id="SMAR003047-PA"/>
    </source>
</evidence>
<keyword evidence="4 7" id="KW-0472">Membrane</keyword>
<feature type="transmembrane region" description="Helical" evidence="7">
    <location>
        <begin position="432"/>
        <end position="448"/>
    </location>
</feature>
<sequence>MSLNCFIYTLASVAVVSSYPIFRQQGRFEPQEINLPLDFAQSEPAPMYGYPDFGDYTDSRPAYSELDIVREQLAHPQIPLFIKRFPANIPYPYGEPIALDDAEEEEQNWRENDVSINKPALEMLTEALMETLIRKSESNSNLQPEDGDFENDHIVQELKETGAKKSSPPQPTAKTFENSKNKTPQGSAGQQEIALLRPPSHSPILSVEPTNDVKAAPVTTQQEFIVDPYSNEEYIMSIVTAWLIIRGLSFALHRCRESRKSKTLQQDLSHYLGFCFYFPLLFTGPLMMFNDFEKQLLAPKPKWDIRRLLFNTLNILRYIFWFLFNELTLHYFYVHTFRLYVNLLTHCPRLVLNGVGYSVSQFFMNKYTVLYGLPGAIAQLEHYDPPPKPKCVARIYMYSDMWRYFDRGLYTFFTNYIYVPVLGVNSSTFKKLIGTILCFTFVFLWHGATYTNFVWALLNYVEVTLEMITSAITRNNHVIKFEERWISPTWSRRLHGLFAVPLLYLGCVSNFYFLVGHEATDIMIDSAN</sequence>
<comment type="similarity">
    <text evidence="5">Belongs to the membrane-bound acyltransferase family. HHAT subfamily.</text>
</comment>
<dbReference type="eggNOG" id="KOG3860">
    <property type="taxonomic scope" value="Eukaryota"/>
</dbReference>
<feature type="transmembrane region" description="Helical" evidence="7">
    <location>
        <begin position="271"/>
        <end position="289"/>
    </location>
</feature>
<organism evidence="9 10">
    <name type="scientific">Strigamia maritima</name>
    <name type="common">European centipede</name>
    <name type="synonym">Geophilus maritimus</name>
    <dbReference type="NCBI Taxonomy" id="126957"/>
    <lineage>
        <taxon>Eukaryota</taxon>
        <taxon>Metazoa</taxon>
        <taxon>Ecdysozoa</taxon>
        <taxon>Arthropoda</taxon>
        <taxon>Myriapoda</taxon>
        <taxon>Chilopoda</taxon>
        <taxon>Pleurostigmophora</taxon>
        <taxon>Geophilomorpha</taxon>
        <taxon>Linotaeniidae</taxon>
        <taxon>Strigamia</taxon>
    </lineage>
</organism>